<evidence type="ECO:0000259" key="1">
    <source>
        <dbReference type="Pfam" id="PF03358"/>
    </source>
</evidence>
<dbReference type="Gene3D" id="3.40.50.360">
    <property type="match status" value="1"/>
</dbReference>
<dbReference type="AlphaFoldDB" id="A0A4P6MX05"/>
<keyword evidence="3" id="KW-1185">Reference proteome</keyword>
<dbReference type="EMBL" id="CP036164">
    <property type="protein sequence ID" value="QBF46120.1"/>
    <property type="molecule type" value="Genomic_DNA"/>
</dbReference>
<organism evidence="2 3">
    <name type="scientific">Janibacter limosus</name>
    <dbReference type="NCBI Taxonomy" id="53458"/>
    <lineage>
        <taxon>Bacteria</taxon>
        <taxon>Bacillati</taxon>
        <taxon>Actinomycetota</taxon>
        <taxon>Actinomycetes</taxon>
        <taxon>Micrococcales</taxon>
        <taxon>Intrasporangiaceae</taxon>
        <taxon>Janibacter</taxon>
    </lineage>
</organism>
<name>A0A4P6MX05_9MICO</name>
<dbReference type="STRING" id="1216970.GCA_001570985_02395"/>
<protein>
    <submittedName>
        <fullName evidence="2">Flavodoxin family protein</fullName>
    </submittedName>
</protein>
<feature type="domain" description="NADPH-dependent FMN reductase-like" evidence="1">
    <location>
        <begin position="1"/>
        <end position="147"/>
    </location>
</feature>
<accession>A0A4P6MX05</accession>
<sequence length="203" mass="21325">MKALILNCTLKPSPEPSNTRALADEVIAALIDHGVDVDVQRVVDLRIPFGVQSDMGTGDEWPAVRAQIVASDILVIATPTWLGQPASVAKVVLERLDAMISETDDAGVPLAYNKVAGVVVTGNEDGAHHVIAEISGALGDIGFTIPGQAWTYWNMGPGPGPTYTETDHGHDWSRSTGRTMAANLVAVATALQHHPIPAPPSDG</sequence>
<dbReference type="Proteomes" id="UP000290408">
    <property type="component" value="Chromosome"/>
</dbReference>
<dbReference type="OrthoDB" id="8853249at2"/>
<dbReference type="KEGG" id="jli:EXU32_07525"/>
<gene>
    <name evidence="2" type="ORF">EXU32_07525</name>
</gene>
<dbReference type="RefSeq" id="WP_130629345.1">
    <property type="nucleotide sequence ID" value="NZ_CP036164.1"/>
</dbReference>
<evidence type="ECO:0000313" key="2">
    <source>
        <dbReference type="EMBL" id="QBF46120.1"/>
    </source>
</evidence>
<dbReference type="GO" id="GO:0016491">
    <property type="term" value="F:oxidoreductase activity"/>
    <property type="evidence" value="ECO:0007669"/>
    <property type="project" value="InterPro"/>
</dbReference>
<dbReference type="Pfam" id="PF03358">
    <property type="entry name" value="FMN_red"/>
    <property type="match status" value="1"/>
</dbReference>
<dbReference type="InterPro" id="IPR029039">
    <property type="entry name" value="Flavoprotein-like_sf"/>
</dbReference>
<dbReference type="SUPFAM" id="SSF52218">
    <property type="entry name" value="Flavoproteins"/>
    <property type="match status" value="1"/>
</dbReference>
<evidence type="ECO:0000313" key="3">
    <source>
        <dbReference type="Proteomes" id="UP000290408"/>
    </source>
</evidence>
<proteinExistence type="predicted"/>
<reference evidence="2 3" key="1">
    <citation type="submission" date="2019-02" db="EMBL/GenBank/DDBJ databases">
        <title>Genomic data mining of an Antarctic deep-sea actinobacterium, Janibacterlimosus P3-3-X1.</title>
        <authorList>
            <person name="Liao L."/>
            <person name="Chen B."/>
        </authorList>
    </citation>
    <scope>NUCLEOTIDE SEQUENCE [LARGE SCALE GENOMIC DNA]</scope>
    <source>
        <strain evidence="2 3">P3-3-X1</strain>
    </source>
</reference>
<dbReference type="InterPro" id="IPR005025">
    <property type="entry name" value="FMN_Rdtase-like_dom"/>
</dbReference>